<dbReference type="InterPro" id="IPR035969">
    <property type="entry name" value="Rab-GAP_TBC_sf"/>
</dbReference>
<dbReference type="AlphaFoldDB" id="A0A6A3D0M6"/>
<dbReference type="EMBL" id="VEPZ02000127">
    <property type="protein sequence ID" value="KAE8733022.1"/>
    <property type="molecule type" value="Genomic_DNA"/>
</dbReference>
<protein>
    <submittedName>
        <fullName evidence="1">Uncharacterized protein</fullName>
    </submittedName>
</protein>
<accession>A0A6A3D0M6</accession>
<organism evidence="1 2">
    <name type="scientific">Hibiscus syriacus</name>
    <name type="common">Rose of Sharon</name>
    <dbReference type="NCBI Taxonomy" id="106335"/>
    <lineage>
        <taxon>Eukaryota</taxon>
        <taxon>Viridiplantae</taxon>
        <taxon>Streptophyta</taxon>
        <taxon>Embryophyta</taxon>
        <taxon>Tracheophyta</taxon>
        <taxon>Spermatophyta</taxon>
        <taxon>Magnoliopsida</taxon>
        <taxon>eudicotyledons</taxon>
        <taxon>Gunneridae</taxon>
        <taxon>Pentapetalae</taxon>
        <taxon>rosids</taxon>
        <taxon>malvids</taxon>
        <taxon>Malvales</taxon>
        <taxon>Malvaceae</taxon>
        <taxon>Malvoideae</taxon>
        <taxon>Hibiscus</taxon>
    </lineage>
</organism>
<gene>
    <name evidence="1" type="ORF">F3Y22_tig00001644pilonHSYRG00351</name>
</gene>
<dbReference type="Proteomes" id="UP000436088">
    <property type="component" value="Unassembled WGS sequence"/>
</dbReference>
<proteinExistence type="predicted"/>
<dbReference type="SUPFAM" id="SSF47923">
    <property type="entry name" value="Ypt/Rab-GAP domain of gyp1p"/>
    <property type="match status" value="1"/>
</dbReference>
<keyword evidence="2" id="KW-1185">Reference proteome</keyword>
<reference evidence="1" key="1">
    <citation type="submission" date="2019-09" db="EMBL/GenBank/DDBJ databases">
        <title>Draft genome information of white flower Hibiscus syriacus.</title>
        <authorList>
            <person name="Kim Y.-M."/>
        </authorList>
    </citation>
    <scope>NUCLEOTIDE SEQUENCE [LARGE SCALE GENOMIC DNA]</scope>
    <source>
        <strain evidence="1">YM2019G1</strain>
    </source>
</reference>
<name>A0A6A3D0M6_HIBSY</name>
<evidence type="ECO:0000313" key="1">
    <source>
        <dbReference type="EMBL" id="KAE8733022.1"/>
    </source>
</evidence>
<evidence type="ECO:0000313" key="2">
    <source>
        <dbReference type="Proteomes" id="UP000436088"/>
    </source>
</evidence>
<comment type="caution">
    <text evidence="1">The sequence shown here is derived from an EMBL/GenBank/DDBJ whole genome shotgun (WGS) entry which is preliminary data.</text>
</comment>
<sequence>MWELQRFASQGIPDGAGIRSTVCKLLLGYLPPERGQWSSELAKKSSQYKYFKEELLMNPLRVSVIRLVALLNSNVDFQHHL</sequence>